<dbReference type="AlphaFoldDB" id="A0A6N7L3A4"/>
<comment type="caution">
    <text evidence="1">The sequence shown here is derived from an EMBL/GenBank/DDBJ whole genome shotgun (WGS) entry which is preliminary data.</text>
</comment>
<evidence type="ECO:0000313" key="1">
    <source>
        <dbReference type="EMBL" id="MQS16293.1"/>
    </source>
</evidence>
<proteinExistence type="predicted"/>
<dbReference type="RefSeq" id="WP_153467010.1">
    <property type="nucleotide sequence ID" value="NZ_WBOF01000002.1"/>
</dbReference>
<dbReference type="OrthoDB" id="145213at2"/>
<name>A0A6N7L3A4_9ACTN</name>
<sequence length="346" mass="36422">MTTPFLRRRAVITIAAALLAAAGIALGLVLTRSQNPPRVDLPLQQVESLTLPGDSSRFDYASLDADRGLLFIAHLGAGEVIEVDTRSNQVVRTIPDLSSVHGVLAVPSLHRVFATATGANELATIDEDTGQVLRRSPTGDFPDGLAYDPAHGTVWTTNESGGSETVVDAATGAVRGTVKVGDEAGNNAYDPASGQILVAAQGSNELAVIDPVSLTVTRRVPLPGCDHDHGLTLAPDDRIAFVACDGNARLLTLDLTTWQVTGTDEVGQDPDVLAYDSAAHRLYVAAESGWVTVLDNQARHLTVTGRAHLADGAHVVAVDPVTHRTYYPVPHRDGGHPALLTMTATH</sequence>
<dbReference type="EMBL" id="WBOF01000002">
    <property type="protein sequence ID" value="MQS16293.1"/>
    <property type="molecule type" value="Genomic_DNA"/>
</dbReference>
<dbReference type="InterPro" id="IPR051200">
    <property type="entry name" value="Host-pathogen_enzymatic-act"/>
</dbReference>
<reference evidence="1 2" key="1">
    <citation type="submission" date="2019-09" db="EMBL/GenBank/DDBJ databases">
        <title>Genome Sequences of Streptomyces kaniharaensis ATCC 21070.</title>
        <authorList>
            <person name="Zhu W."/>
            <person name="De Crecy-Lagard V."/>
            <person name="Richards N.G."/>
        </authorList>
    </citation>
    <scope>NUCLEOTIDE SEQUENCE [LARGE SCALE GENOMIC DNA]</scope>
    <source>
        <strain evidence="1 2">SF-557</strain>
    </source>
</reference>
<dbReference type="PANTHER" id="PTHR47197:SF3">
    <property type="entry name" value="DIHYDRO-HEME D1 DEHYDROGENASE"/>
    <property type="match status" value="1"/>
</dbReference>
<organism evidence="1 2">
    <name type="scientific">Streptomyces kaniharaensis</name>
    <dbReference type="NCBI Taxonomy" id="212423"/>
    <lineage>
        <taxon>Bacteria</taxon>
        <taxon>Bacillati</taxon>
        <taxon>Actinomycetota</taxon>
        <taxon>Actinomycetes</taxon>
        <taxon>Kitasatosporales</taxon>
        <taxon>Streptomycetaceae</taxon>
        <taxon>Streptomyces</taxon>
    </lineage>
</organism>
<dbReference type="Proteomes" id="UP000450000">
    <property type="component" value="Unassembled WGS sequence"/>
</dbReference>
<keyword evidence="2" id="KW-1185">Reference proteome</keyword>
<dbReference type="InterPro" id="IPR015943">
    <property type="entry name" value="WD40/YVTN_repeat-like_dom_sf"/>
</dbReference>
<dbReference type="InterPro" id="IPR011048">
    <property type="entry name" value="Haem_d1_sf"/>
</dbReference>
<dbReference type="Gene3D" id="2.130.10.10">
    <property type="entry name" value="YVTN repeat-like/Quinoprotein amine dehydrogenase"/>
    <property type="match status" value="1"/>
</dbReference>
<evidence type="ECO:0000313" key="2">
    <source>
        <dbReference type="Proteomes" id="UP000450000"/>
    </source>
</evidence>
<gene>
    <name evidence="1" type="ORF">F7Q99_29775</name>
</gene>
<accession>A0A6N7L3A4</accession>
<dbReference type="PANTHER" id="PTHR47197">
    <property type="entry name" value="PROTEIN NIRF"/>
    <property type="match status" value="1"/>
</dbReference>
<protein>
    <submittedName>
        <fullName evidence="1">YncE family protein</fullName>
    </submittedName>
</protein>
<dbReference type="SUPFAM" id="SSF51004">
    <property type="entry name" value="C-terminal (heme d1) domain of cytochrome cd1-nitrite reductase"/>
    <property type="match status" value="1"/>
</dbReference>